<accession>A0A5C1QRR8</accession>
<organism evidence="6 7">
    <name type="scientific">Oceanispirochaeta crateris</name>
    <dbReference type="NCBI Taxonomy" id="2518645"/>
    <lineage>
        <taxon>Bacteria</taxon>
        <taxon>Pseudomonadati</taxon>
        <taxon>Spirochaetota</taxon>
        <taxon>Spirochaetia</taxon>
        <taxon>Spirochaetales</taxon>
        <taxon>Spirochaetaceae</taxon>
        <taxon>Oceanispirochaeta</taxon>
    </lineage>
</organism>
<sequence>MMGETKSEVAKDARRDMEKLDLHSIVPDGTTEDSLLEYMVIAARSQDRWVVVRLKGRKDWCFPGGHREPGETMDEAAHRELFEETGAKEYSLSRIAQYSVDHGNRMSWGSIYEAEISSFDPLPPEFEIEEIDFVDDFPLGNTRFPGIMPELMDWLNQRLLSLKD</sequence>
<dbReference type="Gene3D" id="3.90.79.10">
    <property type="entry name" value="Nucleoside Triphosphate Pyrophosphohydrolase"/>
    <property type="match status" value="1"/>
</dbReference>
<dbReference type="AlphaFoldDB" id="A0A5C1QRR8"/>
<dbReference type="InterPro" id="IPR020476">
    <property type="entry name" value="Nudix_hydrolase"/>
</dbReference>
<dbReference type="InterPro" id="IPR000086">
    <property type="entry name" value="NUDIX_hydrolase_dom"/>
</dbReference>
<dbReference type="PANTHER" id="PTHR43222">
    <property type="entry name" value="NUDIX HYDROLASE 23"/>
    <property type="match status" value="1"/>
</dbReference>
<reference evidence="6 7" key="1">
    <citation type="submission" date="2019-02" db="EMBL/GenBank/DDBJ databases">
        <title>Complete Genome Sequence and Methylome Analysis of free living Spirochaetas.</title>
        <authorList>
            <person name="Fomenkov A."/>
            <person name="Dubinina G."/>
            <person name="Leshcheva N."/>
            <person name="Mikheeva N."/>
            <person name="Grabovich M."/>
            <person name="Vincze T."/>
            <person name="Roberts R.J."/>
        </authorList>
    </citation>
    <scope>NUCLEOTIDE SEQUENCE [LARGE SCALE GENOMIC DNA]</scope>
    <source>
        <strain evidence="6 7">K2</strain>
    </source>
</reference>
<dbReference type="PANTHER" id="PTHR43222:SF2">
    <property type="entry name" value="NUDIX HYDROLASE 23, CHLOROPLASTIC"/>
    <property type="match status" value="1"/>
</dbReference>
<evidence type="ECO:0000313" key="7">
    <source>
        <dbReference type="Proteomes" id="UP000324209"/>
    </source>
</evidence>
<dbReference type="PRINTS" id="PR00502">
    <property type="entry name" value="NUDIXFAMILY"/>
</dbReference>
<evidence type="ECO:0000313" key="6">
    <source>
        <dbReference type="EMBL" id="QEN09324.1"/>
    </source>
</evidence>
<comment type="similarity">
    <text evidence="4">Belongs to the Nudix hydrolase family.</text>
</comment>
<evidence type="ECO:0000256" key="4">
    <source>
        <dbReference type="RuleBase" id="RU003476"/>
    </source>
</evidence>
<dbReference type="SUPFAM" id="SSF55811">
    <property type="entry name" value="Nudix"/>
    <property type="match status" value="1"/>
</dbReference>
<evidence type="ECO:0000259" key="5">
    <source>
        <dbReference type="PROSITE" id="PS51462"/>
    </source>
</evidence>
<dbReference type="InterPro" id="IPR015797">
    <property type="entry name" value="NUDIX_hydrolase-like_dom_sf"/>
</dbReference>
<keyword evidence="2 4" id="KW-0378">Hydrolase</keyword>
<proteinExistence type="inferred from homology"/>
<dbReference type="CDD" id="cd04665">
    <property type="entry name" value="NUDIX_RppH"/>
    <property type="match status" value="1"/>
</dbReference>
<dbReference type="Pfam" id="PF00293">
    <property type="entry name" value="NUDIX"/>
    <property type="match status" value="1"/>
</dbReference>
<evidence type="ECO:0000256" key="1">
    <source>
        <dbReference type="ARBA" id="ARBA00001946"/>
    </source>
</evidence>
<feature type="domain" description="Nudix hydrolase" evidence="5">
    <location>
        <begin position="32"/>
        <end position="156"/>
    </location>
</feature>
<dbReference type="EMBL" id="CP036150">
    <property type="protein sequence ID" value="QEN09324.1"/>
    <property type="molecule type" value="Genomic_DNA"/>
</dbReference>
<dbReference type="Proteomes" id="UP000324209">
    <property type="component" value="Chromosome"/>
</dbReference>
<dbReference type="GO" id="GO:0016787">
    <property type="term" value="F:hydrolase activity"/>
    <property type="evidence" value="ECO:0007669"/>
    <property type="project" value="UniProtKB-KW"/>
</dbReference>
<gene>
    <name evidence="6" type="ORF">EXM22_15555</name>
</gene>
<dbReference type="OrthoDB" id="9816289at2"/>
<evidence type="ECO:0000256" key="3">
    <source>
        <dbReference type="ARBA" id="ARBA00022842"/>
    </source>
</evidence>
<dbReference type="PROSITE" id="PS51462">
    <property type="entry name" value="NUDIX"/>
    <property type="match status" value="1"/>
</dbReference>
<dbReference type="KEGG" id="ock:EXM22_15555"/>
<evidence type="ECO:0000256" key="2">
    <source>
        <dbReference type="ARBA" id="ARBA00022801"/>
    </source>
</evidence>
<dbReference type="InterPro" id="IPR014078">
    <property type="entry name" value="Nudix_YtkD"/>
</dbReference>
<comment type="cofactor">
    <cofactor evidence="1">
        <name>Mg(2+)</name>
        <dbReference type="ChEBI" id="CHEBI:18420"/>
    </cofactor>
</comment>
<keyword evidence="3" id="KW-0460">Magnesium</keyword>
<protein>
    <submittedName>
        <fullName evidence="6">NUDIX domain-containing protein</fullName>
    </submittedName>
</protein>
<keyword evidence="7" id="KW-1185">Reference proteome</keyword>
<name>A0A5C1QRR8_9SPIO</name>
<dbReference type="InterPro" id="IPR020084">
    <property type="entry name" value="NUDIX_hydrolase_CS"/>
</dbReference>
<dbReference type="PROSITE" id="PS00893">
    <property type="entry name" value="NUDIX_BOX"/>
    <property type="match status" value="1"/>
</dbReference>